<dbReference type="SUPFAM" id="SSF82693">
    <property type="entry name" value="Multidrug efflux transporter AcrB pore domain, PN1, PN2, PC1 and PC2 subdomains"/>
    <property type="match status" value="3"/>
</dbReference>
<dbReference type="Proteomes" id="UP001595713">
    <property type="component" value="Unassembled WGS sequence"/>
</dbReference>
<feature type="transmembrane region" description="Helical" evidence="1">
    <location>
        <begin position="522"/>
        <end position="545"/>
    </location>
</feature>
<dbReference type="Gene3D" id="1.20.1640.10">
    <property type="entry name" value="Multidrug efflux transporter AcrB transmembrane domain"/>
    <property type="match status" value="2"/>
</dbReference>
<dbReference type="PANTHER" id="PTHR32063">
    <property type="match status" value="1"/>
</dbReference>
<feature type="transmembrane region" description="Helical" evidence="1">
    <location>
        <begin position="850"/>
        <end position="872"/>
    </location>
</feature>
<feature type="transmembrane region" description="Helical" evidence="1">
    <location>
        <begin position="427"/>
        <end position="447"/>
    </location>
</feature>
<dbReference type="Gene3D" id="3.30.70.1440">
    <property type="entry name" value="Multidrug efflux transporter AcrB pore domain"/>
    <property type="match status" value="1"/>
</dbReference>
<organism evidence="2 3">
    <name type="scientific">Sphingomonas hylomeconis</name>
    <dbReference type="NCBI Taxonomy" id="1395958"/>
    <lineage>
        <taxon>Bacteria</taxon>
        <taxon>Pseudomonadati</taxon>
        <taxon>Pseudomonadota</taxon>
        <taxon>Alphaproteobacteria</taxon>
        <taxon>Sphingomonadales</taxon>
        <taxon>Sphingomonadaceae</taxon>
        <taxon>Sphingomonas</taxon>
    </lineage>
</organism>
<sequence length="1021" mass="109376">MNVTAFAVRRWQVTLVAFLLIAMLGVSAFLSIPRSVDPHFPIAVVVTTVILPGADAADMEETVAKPLEDVLQGLDHVREIHSTSTDGAAVVVVDFEHGTDAEQSLDRVVREVQSVRDRLPQGIQRIAFRRPRTTEAGVLQLALVSDTASWRRMRKYAEDLRDRLNVVPGVRQSAIDAAAAPEVRVAIDAGRLAEARLPAAMVANAIAQGGVDLPAGSVNAAGRRYNIAAGGAYRTIDAVRDVAVRANDGRLVRVGDIATVGWAEAERTHIARFNGHRALWVTIRQKDEVDAGTLRNDLVAAVDAFRADLPPDMRLDTAFDQSRDIQQKLAQLTRDFVIALALVLITILPLGFRPAIIVAISIPLSLAMGVFLLALFGHSLNQISISGFIISLGLLVDDSIVVTENIERHIRGGDTPVDAAINGTREIGAAVLGATGVLIFAFLPLVFLPEGAGDFVRGLPLAVMVTVASSLFVSLTIIPFVASRLLRPHGAEGNALLRGLMGGIHRFYAPLLHAALNRPRTWFWAAMALCVGAFALVPVLGFSLFPAAETPYFLVRVETPEGSTIPVTDKAVRDVAAILRREGAVVNLMQNAGRGNPQIFYNIMPRDERARYGDIFATMASWDVRESPKVLARLRRALADFPDARVTVVNFENGPPVEAPIAIRVRGPDIAVLKTLSDKVVTAMQSVPGLRDIDSPIAYDRIDLDLGLDEAKAGLLGVAPGEARRAVRLAISGEQVSRLRDNEGDTWPVTVRLPMTGDQPVSALGNIYVPTLAGGSVPLLEIAQPRLKSVVPLITRYKLQRTVTIIAYNQPGTLTSKLNREVEQRLKSITLPEGYIFSIGGEAEAAQRNFAGLGPIILLACFGVFGVLVVEFGRFRETIVVAGVIPLGTVGGLVALLLTGNSLSFLAIIGFVALIGIEIKNSILLVDFTAQLRARGMALREAIEHAGEIRFLPVLLTSVTAIGGLLPLALGGSALYSPLAWVIIGGLVSSTVLSRIVTPVMYLLAVRGDEAKRLAAVPAAA</sequence>
<protein>
    <submittedName>
        <fullName evidence="2">Efflux RND transporter permease subunit</fullName>
    </submittedName>
</protein>
<feature type="transmembrane region" description="Helical" evidence="1">
    <location>
        <begin position="879"/>
        <end position="899"/>
    </location>
</feature>
<dbReference type="Gene3D" id="3.30.70.1320">
    <property type="entry name" value="Multidrug efflux transporter AcrB pore domain like"/>
    <property type="match status" value="1"/>
</dbReference>
<dbReference type="Gene3D" id="3.30.2090.10">
    <property type="entry name" value="Multidrug efflux transporter AcrB TolC docking domain, DN and DC subdomains"/>
    <property type="match status" value="2"/>
</dbReference>
<evidence type="ECO:0000313" key="3">
    <source>
        <dbReference type="Proteomes" id="UP001595713"/>
    </source>
</evidence>
<feature type="transmembrane region" description="Helical" evidence="1">
    <location>
        <begin position="905"/>
        <end position="930"/>
    </location>
</feature>
<evidence type="ECO:0000313" key="2">
    <source>
        <dbReference type="EMBL" id="MFC3582077.1"/>
    </source>
</evidence>
<evidence type="ECO:0000256" key="1">
    <source>
        <dbReference type="SAM" id="Phobius"/>
    </source>
</evidence>
<keyword evidence="1" id="KW-0812">Transmembrane</keyword>
<dbReference type="SUPFAM" id="SSF82714">
    <property type="entry name" value="Multidrug efflux transporter AcrB TolC docking domain, DN and DC subdomains"/>
    <property type="match status" value="2"/>
</dbReference>
<feature type="transmembrane region" description="Helical" evidence="1">
    <location>
        <begin position="459"/>
        <end position="482"/>
    </location>
</feature>
<dbReference type="EMBL" id="JBHRXP010000009">
    <property type="protein sequence ID" value="MFC3582077.1"/>
    <property type="molecule type" value="Genomic_DNA"/>
</dbReference>
<comment type="caution">
    <text evidence="2">The sequence shown here is derived from an EMBL/GenBank/DDBJ whole genome shotgun (WGS) entry which is preliminary data.</text>
</comment>
<feature type="transmembrane region" description="Helical" evidence="1">
    <location>
        <begin position="951"/>
        <end position="973"/>
    </location>
</feature>
<keyword evidence="3" id="KW-1185">Reference proteome</keyword>
<dbReference type="PANTHER" id="PTHR32063:SF24">
    <property type="entry name" value="CATION EFFLUX SYSTEM (ACRB_ACRD_ACRF FAMILY)"/>
    <property type="match status" value="1"/>
</dbReference>
<gene>
    <name evidence="2" type="ORF">ACFONA_18050</name>
</gene>
<name>A0ABV7SYV7_9SPHN</name>
<dbReference type="Pfam" id="PF00873">
    <property type="entry name" value="ACR_tran"/>
    <property type="match status" value="1"/>
</dbReference>
<feature type="transmembrane region" description="Helical" evidence="1">
    <location>
        <begin position="355"/>
        <end position="377"/>
    </location>
</feature>
<keyword evidence="1" id="KW-1133">Transmembrane helix</keyword>
<proteinExistence type="predicted"/>
<dbReference type="InterPro" id="IPR001036">
    <property type="entry name" value="Acrflvin-R"/>
</dbReference>
<feature type="transmembrane region" description="Helical" evidence="1">
    <location>
        <begin position="979"/>
        <end position="1004"/>
    </location>
</feature>
<keyword evidence="1" id="KW-0472">Membrane</keyword>
<dbReference type="PRINTS" id="PR00702">
    <property type="entry name" value="ACRIFLAVINRP"/>
</dbReference>
<dbReference type="RefSeq" id="WP_261294499.1">
    <property type="nucleotide sequence ID" value="NZ_JANQBK010000008.1"/>
</dbReference>
<dbReference type="SUPFAM" id="SSF82866">
    <property type="entry name" value="Multidrug efflux transporter AcrB transmembrane domain"/>
    <property type="match status" value="2"/>
</dbReference>
<reference evidence="3" key="1">
    <citation type="journal article" date="2019" name="Int. J. Syst. Evol. Microbiol.">
        <title>The Global Catalogue of Microorganisms (GCM) 10K type strain sequencing project: providing services to taxonomists for standard genome sequencing and annotation.</title>
        <authorList>
            <consortium name="The Broad Institute Genomics Platform"/>
            <consortium name="The Broad Institute Genome Sequencing Center for Infectious Disease"/>
            <person name="Wu L."/>
            <person name="Ma J."/>
        </authorList>
    </citation>
    <scope>NUCLEOTIDE SEQUENCE [LARGE SCALE GENOMIC DNA]</scope>
    <source>
        <strain evidence="3">KCTC 42739</strain>
    </source>
</reference>
<dbReference type="InterPro" id="IPR027463">
    <property type="entry name" value="AcrB_DN_DC_subdom"/>
</dbReference>
<accession>A0ABV7SYV7</accession>
<dbReference type="Gene3D" id="3.30.70.1430">
    <property type="entry name" value="Multidrug efflux transporter AcrB pore domain"/>
    <property type="match status" value="2"/>
</dbReference>